<dbReference type="STRING" id="542762.A0A4S4DCM8"/>
<protein>
    <submittedName>
        <fullName evidence="3">Uncharacterized protein</fullName>
    </submittedName>
</protein>
<dbReference type="AlphaFoldDB" id="A0A4S4DCM8"/>
<keyword evidence="2" id="KW-0812">Transmembrane</keyword>
<proteinExistence type="predicted"/>
<gene>
    <name evidence="3" type="ORF">TEA_000552</name>
</gene>
<dbReference type="InterPro" id="IPR007750">
    <property type="entry name" value="DUF674"/>
</dbReference>
<evidence type="ECO:0000256" key="1">
    <source>
        <dbReference type="ARBA" id="ARBA00004141"/>
    </source>
</evidence>
<keyword evidence="2" id="KW-0472">Membrane</keyword>
<evidence type="ECO:0000256" key="2">
    <source>
        <dbReference type="SAM" id="Phobius"/>
    </source>
</evidence>
<dbReference type="Gene3D" id="1.20.1530.20">
    <property type="match status" value="1"/>
</dbReference>
<evidence type="ECO:0000313" key="3">
    <source>
        <dbReference type="EMBL" id="THG00362.1"/>
    </source>
</evidence>
<name>A0A4S4DCM8_CAMSN</name>
<keyword evidence="2" id="KW-1133">Transmembrane helix</keyword>
<reference evidence="3 4" key="1">
    <citation type="journal article" date="2018" name="Proc. Natl. Acad. Sci. U.S.A.">
        <title>Draft genome sequence of Camellia sinensis var. sinensis provides insights into the evolution of the tea genome and tea quality.</title>
        <authorList>
            <person name="Wei C."/>
            <person name="Yang H."/>
            <person name="Wang S."/>
            <person name="Zhao J."/>
            <person name="Liu C."/>
            <person name="Gao L."/>
            <person name="Xia E."/>
            <person name="Lu Y."/>
            <person name="Tai Y."/>
            <person name="She G."/>
            <person name="Sun J."/>
            <person name="Cao H."/>
            <person name="Tong W."/>
            <person name="Gao Q."/>
            <person name="Li Y."/>
            <person name="Deng W."/>
            <person name="Jiang X."/>
            <person name="Wang W."/>
            <person name="Chen Q."/>
            <person name="Zhang S."/>
            <person name="Li H."/>
            <person name="Wu J."/>
            <person name="Wang P."/>
            <person name="Li P."/>
            <person name="Shi C."/>
            <person name="Zheng F."/>
            <person name="Jian J."/>
            <person name="Huang B."/>
            <person name="Shan D."/>
            <person name="Shi M."/>
            <person name="Fang C."/>
            <person name="Yue Y."/>
            <person name="Li F."/>
            <person name="Li D."/>
            <person name="Wei S."/>
            <person name="Han B."/>
            <person name="Jiang C."/>
            <person name="Yin Y."/>
            <person name="Xia T."/>
            <person name="Zhang Z."/>
            <person name="Bennetzen J.L."/>
            <person name="Zhao S."/>
            <person name="Wan X."/>
        </authorList>
    </citation>
    <scope>NUCLEOTIDE SEQUENCE [LARGE SCALE GENOMIC DNA]</scope>
    <source>
        <strain evidence="4">cv. Shuchazao</strain>
        <tissue evidence="3">Leaf</tissue>
    </source>
</reference>
<feature type="transmembrane region" description="Helical" evidence="2">
    <location>
        <begin position="260"/>
        <end position="280"/>
    </location>
</feature>
<dbReference type="Pfam" id="PF05056">
    <property type="entry name" value="DUF674"/>
    <property type="match status" value="1"/>
</dbReference>
<keyword evidence="4" id="KW-1185">Reference proteome</keyword>
<dbReference type="Proteomes" id="UP000306102">
    <property type="component" value="Unassembled WGS sequence"/>
</dbReference>
<dbReference type="EMBL" id="SDRB02011698">
    <property type="protein sequence ID" value="THG00362.1"/>
    <property type="molecule type" value="Genomic_DNA"/>
</dbReference>
<feature type="transmembrane region" description="Helical" evidence="2">
    <location>
        <begin position="195"/>
        <end position="219"/>
    </location>
</feature>
<dbReference type="GO" id="GO:0016020">
    <property type="term" value="C:membrane"/>
    <property type="evidence" value="ECO:0007669"/>
    <property type="project" value="UniProtKB-SubCell"/>
</dbReference>
<evidence type="ECO:0000313" key="4">
    <source>
        <dbReference type="Proteomes" id="UP000306102"/>
    </source>
</evidence>
<comment type="caution">
    <text evidence="3">The sequence shown here is derived from an EMBL/GenBank/DDBJ whole genome shotgun (WGS) entry which is preliminary data.</text>
</comment>
<accession>A0A4S4DCM8</accession>
<dbReference type="PANTHER" id="PTHR10361">
    <property type="entry name" value="SODIUM-BILE ACID COTRANSPORTER"/>
    <property type="match status" value="1"/>
</dbReference>
<dbReference type="PANTHER" id="PTHR10361:SF66">
    <property type="entry name" value="OS12G0170300 PROTEIN"/>
    <property type="match status" value="1"/>
</dbReference>
<dbReference type="InterPro" id="IPR004710">
    <property type="entry name" value="Bilac:Na_transpt"/>
</dbReference>
<dbReference type="InterPro" id="IPR038770">
    <property type="entry name" value="Na+/solute_symporter_sf"/>
</dbReference>
<organism evidence="3 4">
    <name type="scientific">Camellia sinensis var. sinensis</name>
    <name type="common">China tea</name>
    <dbReference type="NCBI Taxonomy" id="542762"/>
    <lineage>
        <taxon>Eukaryota</taxon>
        <taxon>Viridiplantae</taxon>
        <taxon>Streptophyta</taxon>
        <taxon>Embryophyta</taxon>
        <taxon>Tracheophyta</taxon>
        <taxon>Spermatophyta</taxon>
        <taxon>Magnoliopsida</taxon>
        <taxon>eudicotyledons</taxon>
        <taxon>Gunneridae</taxon>
        <taxon>Pentapetalae</taxon>
        <taxon>asterids</taxon>
        <taxon>Ericales</taxon>
        <taxon>Theaceae</taxon>
        <taxon>Camellia</taxon>
    </lineage>
</organism>
<sequence>MSSSKVSLKLLIDTKAHKVLFAEAGKDFVDFLFNILSLPVGTSKETLLKPQAPSSSAQVALLLTVFKWSAKQVAHLSLLAHPYTCVGAEPVGRLTAAPHLSYSAAGATDRIGKLNGAKPEALGCGSRATTSVISLVDSLRSGKRVSRPREDEAIFWATDVFSENVVRLKSSVVVASVSSEASPLLHARAILSGELGVIILSVLLLHFAGFFVGYISAAISGFREPQRRAISIEVGMQNSSLGVVLATSHFTSPMVALPPALSAVLMNIMGSSLGFFWRYVDPSDSQTSPKVYDQ</sequence>
<comment type="subcellular location">
    <subcellularLocation>
        <location evidence="1">Membrane</location>
        <topology evidence="1">Multi-pass membrane protein</topology>
    </subcellularLocation>
</comment>